<feature type="region of interest" description="Disordered" evidence="4">
    <location>
        <begin position="372"/>
        <end position="406"/>
    </location>
</feature>
<organism evidence="6 7">
    <name type="scientific">Galemys pyrenaicus</name>
    <name type="common">Iberian desman</name>
    <name type="synonym">Pyrenean desman</name>
    <dbReference type="NCBI Taxonomy" id="202257"/>
    <lineage>
        <taxon>Eukaryota</taxon>
        <taxon>Metazoa</taxon>
        <taxon>Chordata</taxon>
        <taxon>Craniata</taxon>
        <taxon>Vertebrata</taxon>
        <taxon>Euteleostomi</taxon>
        <taxon>Mammalia</taxon>
        <taxon>Eutheria</taxon>
        <taxon>Laurasiatheria</taxon>
        <taxon>Eulipotyphla</taxon>
        <taxon>Talpidae</taxon>
        <taxon>Galemys</taxon>
    </lineage>
</organism>
<keyword evidence="1 3" id="KW-0479">Metal-binding</keyword>
<feature type="region of interest" description="Disordered" evidence="4">
    <location>
        <begin position="1609"/>
        <end position="1710"/>
    </location>
</feature>
<feature type="region of interest" description="Disordered" evidence="4">
    <location>
        <begin position="1"/>
        <end position="98"/>
    </location>
</feature>
<feature type="region of interest" description="Disordered" evidence="4">
    <location>
        <begin position="605"/>
        <end position="658"/>
    </location>
</feature>
<dbReference type="PANTHER" id="PTHR11347">
    <property type="entry name" value="CYCLIC NUCLEOTIDE PHOSPHODIESTERASE"/>
    <property type="match status" value="1"/>
</dbReference>
<dbReference type="GO" id="GO:0004114">
    <property type="term" value="F:3',5'-cyclic-nucleotide phosphodiesterase activity"/>
    <property type="evidence" value="ECO:0007669"/>
    <property type="project" value="InterPro"/>
</dbReference>
<evidence type="ECO:0000256" key="2">
    <source>
        <dbReference type="ARBA" id="ARBA00022801"/>
    </source>
</evidence>
<gene>
    <name evidence="6" type="ORF">J0S82_019462</name>
</gene>
<keyword evidence="7" id="KW-1185">Reference proteome</keyword>
<reference evidence="6" key="1">
    <citation type="journal article" date="2021" name="Evol. Appl.">
        <title>The genome of the Pyrenean desman and the effects of bottlenecks and inbreeding on the genomic landscape of an endangered species.</title>
        <authorList>
            <person name="Escoda L."/>
            <person name="Castresana J."/>
        </authorList>
    </citation>
    <scope>NUCLEOTIDE SEQUENCE</scope>
    <source>
        <strain evidence="6">IBE-C5619</strain>
    </source>
</reference>
<feature type="compositionally biased region" description="Low complexity" evidence="4">
    <location>
        <begin position="387"/>
        <end position="406"/>
    </location>
</feature>
<evidence type="ECO:0000259" key="5">
    <source>
        <dbReference type="PROSITE" id="PS51845"/>
    </source>
</evidence>
<dbReference type="EC" id="3.1.4.-" evidence="3"/>
<feature type="compositionally biased region" description="Pro residues" evidence="4">
    <location>
        <begin position="1950"/>
        <end position="1959"/>
    </location>
</feature>
<comment type="cofactor">
    <cofactor evidence="3">
        <name>a divalent metal cation</name>
        <dbReference type="ChEBI" id="CHEBI:60240"/>
    </cofactor>
    <text evidence="3">Binds 2 divalent metal cations per subunit. Site 1 may preferentially bind zinc ions, while site 2 has a preference for magnesium and/or manganese ions.</text>
</comment>
<feature type="compositionally biased region" description="Gly residues" evidence="4">
    <location>
        <begin position="2037"/>
        <end position="2053"/>
    </location>
</feature>
<comment type="similarity">
    <text evidence="3">Belongs to the cyclic nucleotide phosphodiesterase family.</text>
</comment>
<dbReference type="PROSITE" id="PS51845">
    <property type="entry name" value="PDEASE_I_2"/>
    <property type="match status" value="2"/>
</dbReference>
<feature type="compositionally biased region" description="Pro residues" evidence="4">
    <location>
        <begin position="69"/>
        <end position="83"/>
    </location>
</feature>
<dbReference type="SUPFAM" id="SSF109604">
    <property type="entry name" value="HD-domain/PDEase-like"/>
    <property type="match status" value="4"/>
</dbReference>
<evidence type="ECO:0000313" key="6">
    <source>
        <dbReference type="EMBL" id="KAG8507171.1"/>
    </source>
</evidence>
<feature type="region of interest" description="Disordered" evidence="4">
    <location>
        <begin position="2034"/>
        <end position="2087"/>
    </location>
</feature>
<feature type="domain" description="PDEase" evidence="5">
    <location>
        <begin position="1381"/>
        <end position="1613"/>
    </location>
</feature>
<feature type="compositionally biased region" description="Polar residues" evidence="4">
    <location>
        <begin position="377"/>
        <end position="386"/>
    </location>
</feature>
<dbReference type="OrthoDB" id="9656533at2759"/>
<dbReference type="InterPro" id="IPR003607">
    <property type="entry name" value="HD/PDEase_dom"/>
</dbReference>
<proteinExistence type="inferred from homology"/>
<protein>
    <recommendedName>
        <fullName evidence="3">Phosphodiesterase</fullName>
        <ecNumber evidence="3">3.1.4.-</ecNumber>
    </recommendedName>
</protein>
<name>A0A8J6DGF7_GALPY</name>
<sequence>MEPGAAPVRLSAQPRSRVHGVPSAPFHPSSRPHARGSLGPRAVTPRPHLACSHGEPWPFSRPVPRRPPPRPPARVHPPVPPHATPAASPAHAGSKDGPGSSLCPLCAARCHRASPLTSGARALDAVLACLAGERGARRDRRQGRREAVTRAHAGPNLCRAVFFAAVGAVACPAGDGRHFWPGPGVGPSHLPGASLLPGRAAQDGLRLPQVVFSKYCNSSDIMDLFCIATGLPRNTTISLLTTDDAMVSIDPTMPTNSERTPYKVRPVATKQPSAPPLGVSVTGVQAGPQASGRFAPSGPGPCRARVVSAWLLPWAPGLLRQRPRAAALRAQPGCELRALSGPRSRPLRWPGRPWALWAPESRLPLPATALPPGVSVPGTTGSPWAVSSSPGGSPRPARGSAAPSWLGRLRVRRTRGRQLRHVLQACRTWDPPCPARCPPSLGPAGRWVPPVLTAGRAASALRAGASRDSTGPPRRRMAPGLVLGASGLARNHRTLFPATAASVQEVLPAQAVAAEYLEWPPWLSPGASLPLPRPPRPPLSEGPVLAPCGGRAAWRRWGRAGRDRVQGRAPGGQRRTQAAPGAHAPWAGAAIGGRPRHGGRCAPRWPPRACTGPPRTQAPSMGSGRGAVPVASTGPAVPRGRCLGRRDRDRDGPEPLTRHAPGDCCAAACAGFALHVLWRWSRRGSPRAAELLATVPSPRVCTCCSALIVRGVRAPGPSGAQRPGTHLRARWTRQRARQGPSCRALLEGPPPPMSPLAAGFHPRPCGRGHADRSKQAECVSPQPPALAAPVLGLRVPVGSDPRPGAQWACGRPWARTPCPGLSGHVVWLPHVSLQGADRLLSRAAGARPPVRRPAAPLLLHSGTAQPLGVPRLLPAALPAGPRHSLCRPHAVDSLPQSIRHVCPAFQPVASASCWCVWCPGSRLRTAPPGHGLSRPLRPPGLGARGLWVCPPVVGAVGPSSAVAQRPEDRAPSPAVWPLRQGPCVHSCFRHGAGPRAAVLLRVASCVSAVRWRGHLPPGPCCDGSPAARRRSCPPAAPFSDVHPDSVPHLTLFPLFWPCHFVCFYKPLTGSAQSCTKPVSGGQNGPSFRPPALKNRLLLVFSRFASLLLSRDPVPRPRADACVAAFTARGGLAGSAAALPAGWAAGPRKANNVTATYSQPRTACLGGHRGPAVPGGSRCAALRPSPPAARAPSRCRHGVPRPPRVVTPPARRAACVSPAGPDGLAVDAAPRLAVRPGARSRLGLLRAQAVCCSGPTGGDPGDTGLPGRRGGRSVLTGSPACPRRGPPASFWPAEKEELLQSMLAQVVEQISRAFKINELKVEVANHLAVLEKRVELEALKSVEIEKCKSDIKKMREELAARSSRSSCPCKFGLVDEDKKLAPRRDVPAYPKYLLSPETVEALRKPTFDVWLWEPNEMLSCLEHMYHDLGLVRAFSINPITLKRWLVRLCTPRCCVCGLWGCAREYVAVCTSEWVQVRLCTPRCCVCGLCGCAREYVAVCTSECVQVRLCATLCVQENYRSNPFHNFRHCFCVTQMMYSMIWLCGLQVRGGTAPPTPWWWGSAVPGPPYPPHARRAAEEPDSVPVQEKLSQMDILALMTAAVCHDLDHPGYNNTYARPPSPRPAPPSRDLRGQDLCTGRGPGEGRARGADREPEAEDVGGAGGSPGGAPLRLCPPPADAPPASVAENRTCPDPARPRRGPGLRARGPAGGQTRLVRGAGRRVRARPWRGGCVPARPLRRRYQINARTELAVRYNDISPLENHHCAVAFRILAQPECNILASLPAAGFRQIRQSTQARAEVCAVGAGSGGWGGEWLRGGCVDEEEAVITLILATDMARHAEIVDSFKEKMDSFDYGNEEHVTLLMMVLIKCCDISNEVRPAEVAEPWVGCLLEEYFMQVGLGPAARPRTRHWALPRGPFTRAAGRRRPGQAAGQLWEPRPWAPAPGDGTPSHAPRPAPPWPPSRWLHAGPPRLRPRPRPSHGVPRIVQSDREKSEGLPVAPFMDRDKVTKATAQIGFLKFVLIPMFETVTKVQDREGRHGAGAGGAVGDGSGGSGSLGVRCGRPRAQEEPLDGPSPCWAHGGLLGHAHRP</sequence>
<dbReference type="InterPro" id="IPR023174">
    <property type="entry name" value="PDEase_CS"/>
</dbReference>
<dbReference type="EMBL" id="JAGFMF010012120">
    <property type="protein sequence ID" value="KAG8507171.1"/>
    <property type="molecule type" value="Genomic_DNA"/>
</dbReference>
<feature type="region of interest" description="Disordered" evidence="4">
    <location>
        <begin position="1174"/>
        <end position="1213"/>
    </location>
</feature>
<evidence type="ECO:0000256" key="1">
    <source>
        <dbReference type="ARBA" id="ARBA00022723"/>
    </source>
</evidence>
<dbReference type="InterPro" id="IPR002073">
    <property type="entry name" value="PDEase_catalytic_dom"/>
</dbReference>
<keyword evidence="2 3" id="KW-0378">Hydrolase</keyword>
<dbReference type="Proteomes" id="UP000700334">
    <property type="component" value="Unassembled WGS sequence"/>
</dbReference>
<feature type="region of interest" description="Disordered" evidence="4">
    <location>
        <begin position="559"/>
        <end position="583"/>
    </location>
</feature>
<dbReference type="Gene3D" id="1.10.1300.10">
    <property type="entry name" value="3'5'-cyclic nucleotide phosphodiesterase, catalytic domain"/>
    <property type="match status" value="4"/>
</dbReference>
<feature type="domain" description="PDEase" evidence="5">
    <location>
        <begin position="1739"/>
        <end position="1895"/>
    </location>
</feature>
<accession>A0A8J6DGF7</accession>
<feature type="region of interest" description="Disordered" evidence="4">
    <location>
        <begin position="1907"/>
        <end position="1995"/>
    </location>
</feature>
<feature type="compositionally biased region" description="Basic and acidic residues" evidence="4">
    <location>
        <begin position="1640"/>
        <end position="1650"/>
    </location>
</feature>
<evidence type="ECO:0000256" key="3">
    <source>
        <dbReference type="RuleBase" id="RU363067"/>
    </source>
</evidence>
<comment type="caution">
    <text evidence="6">The sequence shown here is derived from an EMBL/GenBank/DDBJ whole genome shotgun (WGS) entry which is preliminary data.</text>
</comment>
<dbReference type="GO" id="GO:0007165">
    <property type="term" value="P:signal transduction"/>
    <property type="evidence" value="ECO:0007669"/>
    <property type="project" value="InterPro"/>
</dbReference>
<dbReference type="PROSITE" id="PS00126">
    <property type="entry name" value="PDEASE_I_1"/>
    <property type="match status" value="1"/>
</dbReference>
<evidence type="ECO:0000256" key="4">
    <source>
        <dbReference type="SAM" id="MobiDB-lite"/>
    </source>
</evidence>
<dbReference type="Pfam" id="PF00233">
    <property type="entry name" value="PDEase_I"/>
    <property type="match status" value="4"/>
</dbReference>
<feature type="compositionally biased region" description="Basic and acidic residues" evidence="4">
    <location>
        <begin position="644"/>
        <end position="658"/>
    </location>
</feature>
<dbReference type="InterPro" id="IPR036971">
    <property type="entry name" value="PDEase_catalytic_dom_sf"/>
</dbReference>
<evidence type="ECO:0000313" key="7">
    <source>
        <dbReference type="Proteomes" id="UP000700334"/>
    </source>
</evidence>
<dbReference type="SMART" id="SM00471">
    <property type="entry name" value="HDc"/>
    <property type="match status" value="1"/>
</dbReference>
<dbReference type="GO" id="GO:0046872">
    <property type="term" value="F:metal ion binding"/>
    <property type="evidence" value="ECO:0007669"/>
    <property type="project" value="UniProtKB-KW"/>
</dbReference>